<keyword evidence="4" id="KW-1185">Reference proteome</keyword>
<evidence type="ECO:0000259" key="2">
    <source>
        <dbReference type="SMART" id="SM00014"/>
    </source>
</evidence>
<feature type="transmembrane region" description="Helical" evidence="1">
    <location>
        <begin position="206"/>
        <end position="225"/>
    </location>
</feature>
<evidence type="ECO:0000313" key="4">
    <source>
        <dbReference type="Proteomes" id="UP001500051"/>
    </source>
</evidence>
<evidence type="ECO:0000256" key="1">
    <source>
        <dbReference type="SAM" id="Phobius"/>
    </source>
</evidence>
<dbReference type="PANTHER" id="PTHR14969">
    <property type="entry name" value="SPHINGOSINE-1-PHOSPHATE PHOSPHOHYDROLASE"/>
    <property type="match status" value="1"/>
</dbReference>
<organism evidence="3 4">
    <name type="scientific">Microlunatus aurantiacus</name>
    <dbReference type="NCBI Taxonomy" id="446786"/>
    <lineage>
        <taxon>Bacteria</taxon>
        <taxon>Bacillati</taxon>
        <taxon>Actinomycetota</taxon>
        <taxon>Actinomycetes</taxon>
        <taxon>Propionibacteriales</taxon>
        <taxon>Propionibacteriaceae</taxon>
        <taxon>Microlunatus</taxon>
    </lineage>
</organism>
<sequence>MLGGTAAAAGTEGSVMSDRGSVTSRRWLVVAVLGWVAFLLMTLWVQQLGRPPVLDSSVLTMVLPTRTALATTVAIDVTRWGSYPVVYLIALVIAALLWWRTRRLLLPLTLMITVVETGAFVTLVKEVIARQRPPLSAALGAPATDGSFPSGHTTSGAVVWVLGAAFLASTLTARWARAAVVTAGVVIAVAIGFTRVYLGYHWTTDVLGGWLLTLAVGATAACFVVRFTPPREPLGGLPPGAMLGAGPALPWATTGSSLPGAPVVR</sequence>
<dbReference type="InterPro" id="IPR000326">
    <property type="entry name" value="PAP2/HPO"/>
</dbReference>
<evidence type="ECO:0000313" key="3">
    <source>
        <dbReference type="EMBL" id="GAA3690098.1"/>
    </source>
</evidence>
<dbReference type="InterPro" id="IPR036938">
    <property type="entry name" value="PAP2/HPO_sf"/>
</dbReference>
<feature type="transmembrane region" description="Helical" evidence="1">
    <location>
        <begin position="180"/>
        <end position="200"/>
    </location>
</feature>
<keyword evidence="1" id="KW-0812">Transmembrane</keyword>
<protein>
    <recommendedName>
        <fullName evidence="2">Phosphatidic acid phosphatase type 2/haloperoxidase domain-containing protein</fullName>
    </recommendedName>
</protein>
<feature type="transmembrane region" description="Helical" evidence="1">
    <location>
        <begin position="27"/>
        <end position="45"/>
    </location>
</feature>
<dbReference type="Proteomes" id="UP001500051">
    <property type="component" value="Unassembled WGS sequence"/>
</dbReference>
<accession>A0ABP7CGI0</accession>
<dbReference type="EMBL" id="BAAAYX010000002">
    <property type="protein sequence ID" value="GAA3690098.1"/>
    <property type="molecule type" value="Genomic_DNA"/>
</dbReference>
<dbReference type="SMART" id="SM00014">
    <property type="entry name" value="acidPPc"/>
    <property type="match status" value="1"/>
</dbReference>
<dbReference type="Pfam" id="PF01569">
    <property type="entry name" value="PAP2"/>
    <property type="match status" value="1"/>
</dbReference>
<dbReference type="PANTHER" id="PTHR14969:SF13">
    <property type="entry name" value="AT30094P"/>
    <property type="match status" value="1"/>
</dbReference>
<feature type="domain" description="Phosphatidic acid phosphatase type 2/haloperoxidase" evidence="2">
    <location>
        <begin position="106"/>
        <end position="221"/>
    </location>
</feature>
<proteinExistence type="predicted"/>
<reference evidence="4" key="1">
    <citation type="journal article" date="2019" name="Int. J. Syst. Evol. Microbiol.">
        <title>The Global Catalogue of Microorganisms (GCM) 10K type strain sequencing project: providing services to taxonomists for standard genome sequencing and annotation.</title>
        <authorList>
            <consortium name="The Broad Institute Genomics Platform"/>
            <consortium name="The Broad Institute Genome Sequencing Center for Infectious Disease"/>
            <person name="Wu L."/>
            <person name="Ma J."/>
        </authorList>
    </citation>
    <scope>NUCLEOTIDE SEQUENCE [LARGE SCALE GENOMIC DNA]</scope>
    <source>
        <strain evidence="4">JCM 16548</strain>
    </source>
</reference>
<feature type="transmembrane region" description="Helical" evidence="1">
    <location>
        <begin position="104"/>
        <end position="124"/>
    </location>
</feature>
<dbReference type="SUPFAM" id="SSF48317">
    <property type="entry name" value="Acid phosphatase/Vanadium-dependent haloperoxidase"/>
    <property type="match status" value="1"/>
</dbReference>
<keyword evidence="1" id="KW-1133">Transmembrane helix</keyword>
<feature type="transmembrane region" description="Helical" evidence="1">
    <location>
        <begin position="157"/>
        <end position="173"/>
    </location>
</feature>
<comment type="caution">
    <text evidence="3">The sequence shown here is derived from an EMBL/GenBank/DDBJ whole genome shotgun (WGS) entry which is preliminary data.</text>
</comment>
<keyword evidence="1" id="KW-0472">Membrane</keyword>
<feature type="transmembrane region" description="Helical" evidence="1">
    <location>
        <begin position="81"/>
        <end position="99"/>
    </location>
</feature>
<dbReference type="CDD" id="cd03392">
    <property type="entry name" value="PAP2_like_2"/>
    <property type="match status" value="1"/>
</dbReference>
<gene>
    <name evidence="3" type="ORF">GCM10022204_01180</name>
</gene>
<name>A0ABP7CGI0_9ACTN</name>
<dbReference type="Gene3D" id="1.20.144.10">
    <property type="entry name" value="Phosphatidic acid phosphatase type 2/haloperoxidase"/>
    <property type="match status" value="1"/>
</dbReference>